<proteinExistence type="predicted"/>
<evidence type="ECO:0000313" key="1">
    <source>
        <dbReference type="EMBL" id="KAJ7209465.1"/>
    </source>
</evidence>
<name>A0AAD6VDD1_9AGAR</name>
<comment type="caution">
    <text evidence="1">The sequence shown here is derived from an EMBL/GenBank/DDBJ whole genome shotgun (WGS) entry which is preliminary data.</text>
</comment>
<dbReference type="Proteomes" id="UP001219525">
    <property type="component" value="Unassembled WGS sequence"/>
</dbReference>
<organism evidence="1 2">
    <name type="scientific">Mycena pura</name>
    <dbReference type="NCBI Taxonomy" id="153505"/>
    <lineage>
        <taxon>Eukaryota</taxon>
        <taxon>Fungi</taxon>
        <taxon>Dikarya</taxon>
        <taxon>Basidiomycota</taxon>
        <taxon>Agaricomycotina</taxon>
        <taxon>Agaricomycetes</taxon>
        <taxon>Agaricomycetidae</taxon>
        <taxon>Agaricales</taxon>
        <taxon>Marasmiineae</taxon>
        <taxon>Mycenaceae</taxon>
        <taxon>Mycena</taxon>
    </lineage>
</organism>
<sequence>MRRDHKMIGTLAKSRPMCARGEDKDVGIEQRTGTWGSPSPTLSVNLQRNTVVEHVVSARVNSMPANRSWTLALSWPSELGHRRRGCRTHHVVFPAVRSQSPAAAQGGPLPSREARLRGSVCVGHMGGVVIFWGSVGECGLVCHTSAFGGVAFAWLAIKCDTVSQQAPSVSHLKSVVLTPLDISLWVKVLVDEILGCADSEAPTQTGQATNSKRKIILAQYIDISTHRDQWHLCTEINDQAVKINGNVKRHHIRRAKDTKATQLSTFRRPKRKLKWIQGNCPTWKNNAT</sequence>
<evidence type="ECO:0000313" key="2">
    <source>
        <dbReference type="Proteomes" id="UP001219525"/>
    </source>
</evidence>
<protein>
    <submittedName>
        <fullName evidence="1">Uncharacterized protein</fullName>
    </submittedName>
</protein>
<dbReference type="EMBL" id="JARJCW010000030">
    <property type="protein sequence ID" value="KAJ7209465.1"/>
    <property type="molecule type" value="Genomic_DNA"/>
</dbReference>
<accession>A0AAD6VDD1</accession>
<dbReference type="AlphaFoldDB" id="A0AAD6VDD1"/>
<gene>
    <name evidence="1" type="ORF">GGX14DRAFT_630202</name>
</gene>
<keyword evidence="2" id="KW-1185">Reference proteome</keyword>
<reference evidence="1" key="1">
    <citation type="submission" date="2023-03" db="EMBL/GenBank/DDBJ databases">
        <title>Massive genome expansion in bonnet fungi (Mycena s.s.) driven by repeated elements and novel gene families across ecological guilds.</title>
        <authorList>
            <consortium name="Lawrence Berkeley National Laboratory"/>
            <person name="Harder C.B."/>
            <person name="Miyauchi S."/>
            <person name="Viragh M."/>
            <person name="Kuo A."/>
            <person name="Thoen E."/>
            <person name="Andreopoulos B."/>
            <person name="Lu D."/>
            <person name="Skrede I."/>
            <person name="Drula E."/>
            <person name="Henrissat B."/>
            <person name="Morin E."/>
            <person name="Kohler A."/>
            <person name="Barry K."/>
            <person name="LaButti K."/>
            <person name="Morin E."/>
            <person name="Salamov A."/>
            <person name="Lipzen A."/>
            <person name="Mereny Z."/>
            <person name="Hegedus B."/>
            <person name="Baldrian P."/>
            <person name="Stursova M."/>
            <person name="Weitz H."/>
            <person name="Taylor A."/>
            <person name="Grigoriev I.V."/>
            <person name="Nagy L.G."/>
            <person name="Martin F."/>
            <person name="Kauserud H."/>
        </authorList>
    </citation>
    <scope>NUCLEOTIDE SEQUENCE</scope>
    <source>
        <strain evidence="1">9144</strain>
    </source>
</reference>